<sequence length="388" mass="44583">MAKRIDKVTTTPKEISPAETKMNSTNTRRMYILAGCYYLITKGWSFLISKEQRRAEKLHHFFPIQKIWNENKVIILDKEFEYEVVQEGKEAKLKFDKEGIPIKKEVTEKSGKQNKKKLVYNELVVMNIINECYLKYNELGSDNSLAHTKVSKNTISSQQYTKLPLVKKDGKCIGIFNKIEVLNTTGIQVYDFLCQYLKKEKSSEKEKDSQTKKEKDSQTKYESVFIGDKDCLNETSYGNLLLLSKEKFLDQAIDESKFKCLDNQVSSSSQQLNEGVKILQPQSPTNISSSMEDNLLYNDIGSPLFEYQSTVANCSSLSVKISVALPANFREMLSQIECLSKNGVITQNNESESCVDINRYENNEEYLQIDHQSDMGFKEYGFVQDMCH</sequence>
<organism evidence="3 4">
    <name type="scientific">Entamoeba histolytica</name>
    <dbReference type="NCBI Taxonomy" id="5759"/>
    <lineage>
        <taxon>Eukaryota</taxon>
        <taxon>Amoebozoa</taxon>
        <taxon>Evosea</taxon>
        <taxon>Archamoebae</taxon>
        <taxon>Mastigamoebida</taxon>
        <taxon>Entamoebidae</taxon>
        <taxon>Entamoeba</taxon>
    </lineage>
</organism>
<dbReference type="VEuPathDB" id="AmoebaDB:EHI_135600"/>
<evidence type="ECO:0000313" key="4">
    <source>
        <dbReference type="Proteomes" id="UP000078387"/>
    </source>
</evidence>
<keyword evidence="2" id="KW-0472">Membrane</keyword>
<dbReference type="Proteomes" id="UP000078387">
    <property type="component" value="Unassembled WGS sequence"/>
</dbReference>
<name>A0A5K1UPE4_ENTHI</name>
<evidence type="ECO:0000256" key="2">
    <source>
        <dbReference type="SAM" id="Phobius"/>
    </source>
</evidence>
<dbReference type="VEuPathDB" id="AmoebaDB:EHI5A_263010"/>
<feature type="region of interest" description="Disordered" evidence="1">
    <location>
        <begin position="1"/>
        <end position="21"/>
    </location>
</feature>
<keyword evidence="2" id="KW-0812">Transmembrane</keyword>
<keyword evidence="2" id="KW-1133">Transmembrane helix</keyword>
<dbReference type="VEuPathDB" id="AmoebaDB:KM1_320090"/>
<reference evidence="3 4" key="1">
    <citation type="submission" date="2016-05" db="EMBL/GenBank/DDBJ databases">
        <title>First whole genome sequencing of Entamoeba histolytica HM1:IMSS-clone-6.</title>
        <authorList>
            <person name="Mukherjee Avik.K."/>
            <person name="Izumyama S."/>
            <person name="Nakada-Tsukui K."/>
            <person name="Nozaki T."/>
        </authorList>
    </citation>
    <scope>NUCLEOTIDE SEQUENCE [LARGE SCALE GENOMIC DNA]</scope>
    <source>
        <strain evidence="3 4">HM1:IMSS clone 6</strain>
    </source>
</reference>
<comment type="caution">
    <text evidence="3">The sequence shown here is derived from an EMBL/GenBank/DDBJ whole genome shotgun (WGS) entry which is preliminary data.</text>
</comment>
<proteinExistence type="predicted"/>
<dbReference type="EMBL" id="BDEQ01000001">
    <property type="protein sequence ID" value="GAT99357.1"/>
    <property type="molecule type" value="Genomic_DNA"/>
</dbReference>
<evidence type="ECO:0000256" key="1">
    <source>
        <dbReference type="SAM" id="MobiDB-lite"/>
    </source>
</evidence>
<feature type="transmembrane region" description="Helical" evidence="2">
    <location>
        <begin position="30"/>
        <end position="48"/>
    </location>
</feature>
<evidence type="ECO:0000313" key="3">
    <source>
        <dbReference type="EMBL" id="GAT99357.1"/>
    </source>
</evidence>
<accession>A0A5K1UPE4</accession>
<gene>
    <name evidence="3" type="ORF">CL6EHI_135600</name>
</gene>
<dbReference type="AlphaFoldDB" id="A0A5K1UPE4"/>
<protein>
    <submittedName>
        <fullName evidence="3">Uncharacterized protein</fullName>
    </submittedName>
</protein>